<proteinExistence type="predicted"/>
<accession>A0AAV6G4S2</accession>
<protein>
    <submittedName>
        <fullName evidence="1">Uncharacterized protein</fullName>
    </submittedName>
</protein>
<evidence type="ECO:0000313" key="1">
    <source>
        <dbReference type="EMBL" id="KAG5270119.1"/>
    </source>
</evidence>
<gene>
    <name evidence="1" type="ORF">AALO_G00188930</name>
</gene>
<keyword evidence="2" id="KW-1185">Reference proteome</keyword>
<sequence>MRRIQSVEKIFLQCKNIRREFQGHVTVPRGPAGQSADQKAVWRTDRAPYCTCSGGFYKETSQKHPACYLEPTVASLRPPCKEMTTWCRIREDGRGGGRTVAPLVNTPKRKQSTPHVGARTLRNTTTRLGVHLCFHGHDSTLSSVCPQHVWCAFCVAWTRCGLAVSRARRLQIPSDPPIVGDARPKPLATNT</sequence>
<evidence type="ECO:0000313" key="2">
    <source>
        <dbReference type="Proteomes" id="UP000823561"/>
    </source>
</evidence>
<name>A0AAV6G4S2_9TELE</name>
<organism evidence="1 2">
    <name type="scientific">Alosa alosa</name>
    <name type="common">allis shad</name>
    <dbReference type="NCBI Taxonomy" id="278164"/>
    <lineage>
        <taxon>Eukaryota</taxon>
        <taxon>Metazoa</taxon>
        <taxon>Chordata</taxon>
        <taxon>Craniata</taxon>
        <taxon>Vertebrata</taxon>
        <taxon>Euteleostomi</taxon>
        <taxon>Actinopterygii</taxon>
        <taxon>Neopterygii</taxon>
        <taxon>Teleostei</taxon>
        <taxon>Clupei</taxon>
        <taxon>Clupeiformes</taxon>
        <taxon>Clupeoidei</taxon>
        <taxon>Clupeidae</taxon>
        <taxon>Alosa</taxon>
    </lineage>
</organism>
<dbReference type="Proteomes" id="UP000823561">
    <property type="component" value="Chromosome 14"/>
</dbReference>
<dbReference type="EMBL" id="JADWDJ010000014">
    <property type="protein sequence ID" value="KAG5270119.1"/>
    <property type="molecule type" value="Genomic_DNA"/>
</dbReference>
<comment type="caution">
    <text evidence="1">The sequence shown here is derived from an EMBL/GenBank/DDBJ whole genome shotgun (WGS) entry which is preliminary data.</text>
</comment>
<reference evidence="1" key="1">
    <citation type="submission" date="2020-10" db="EMBL/GenBank/DDBJ databases">
        <title>Chromosome-scale genome assembly of the Allis shad, Alosa alosa.</title>
        <authorList>
            <person name="Margot Z."/>
            <person name="Christophe K."/>
            <person name="Cabau C."/>
            <person name="Louis A."/>
            <person name="Berthelot C."/>
            <person name="Parey E."/>
            <person name="Roest Crollius H."/>
            <person name="Montfort J."/>
            <person name="Robinson-Rechavi M."/>
            <person name="Bucao C."/>
            <person name="Bouchez O."/>
            <person name="Gislard M."/>
            <person name="Lluch J."/>
            <person name="Milhes M."/>
            <person name="Lampietro C."/>
            <person name="Lopez Roques C."/>
            <person name="Donnadieu C."/>
            <person name="Braasch I."/>
            <person name="Desvignes T."/>
            <person name="Postlethwait J."/>
            <person name="Bobe J."/>
            <person name="Guiguen Y."/>
        </authorList>
    </citation>
    <scope>NUCLEOTIDE SEQUENCE</scope>
    <source>
        <strain evidence="1">M-15738</strain>
        <tissue evidence="1">Blood</tissue>
    </source>
</reference>
<dbReference type="AlphaFoldDB" id="A0AAV6G4S2"/>